<evidence type="ECO:0000313" key="2">
    <source>
        <dbReference type="Proteomes" id="UP000469194"/>
    </source>
</evidence>
<protein>
    <submittedName>
        <fullName evidence="1">Uncharacterized protein</fullName>
    </submittedName>
</protein>
<sequence>MMDGSLEDELRYVRDQLKNYLDDPETPATAISNIAVRYVQVCEKLHDMAGGDDLLDLEDDSTEVNEDAGASIV</sequence>
<name>A0A6N9Z7J6_9BIFI</name>
<organism evidence="1 2">
    <name type="scientific">Bifidobacterium aerophilum</name>
    <dbReference type="NCBI Taxonomy" id="1798155"/>
    <lineage>
        <taxon>Bacteria</taxon>
        <taxon>Bacillati</taxon>
        <taxon>Actinomycetota</taxon>
        <taxon>Actinomycetes</taxon>
        <taxon>Bifidobacteriales</taxon>
        <taxon>Bifidobacteriaceae</taxon>
        <taxon>Bifidobacterium</taxon>
    </lineage>
</organism>
<gene>
    <name evidence="1" type="ORF">GFD25_11680</name>
</gene>
<reference evidence="1 2" key="1">
    <citation type="submission" date="2019-10" db="EMBL/GenBank/DDBJ databases">
        <title>Bifidobacterium from non-human primates.</title>
        <authorList>
            <person name="Modesto M."/>
        </authorList>
    </citation>
    <scope>NUCLEOTIDE SEQUENCE [LARGE SCALE GENOMIC DNA]</scope>
    <source>
        <strain evidence="1 2">TRE17</strain>
    </source>
</reference>
<dbReference type="RefSeq" id="WP_163233042.1">
    <property type="nucleotide sequence ID" value="NZ_WHZW01000038.1"/>
</dbReference>
<dbReference type="AlphaFoldDB" id="A0A6N9Z7J6"/>
<dbReference type="EMBL" id="WHZW01000038">
    <property type="protein sequence ID" value="NEG90622.1"/>
    <property type="molecule type" value="Genomic_DNA"/>
</dbReference>
<keyword evidence="2" id="KW-1185">Reference proteome</keyword>
<dbReference type="Proteomes" id="UP000469194">
    <property type="component" value="Unassembled WGS sequence"/>
</dbReference>
<accession>A0A6N9Z7J6</accession>
<proteinExistence type="predicted"/>
<comment type="caution">
    <text evidence="1">The sequence shown here is derived from an EMBL/GenBank/DDBJ whole genome shotgun (WGS) entry which is preliminary data.</text>
</comment>
<evidence type="ECO:0000313" key="1">
    <source>
        <dbReference type="EMBL" id="NEG90622.1"/>
    </source>
</evidence>